<protein>
    <submittedName>
        <fullName evidence="4">Putative carbohydrate esterase</fullName>
    </submittedName>
</protein>
<dbReference type="GO" id="GO:0016787">
    <property type="term" value="F:hydrolase activity"/>
    <property type="evidence" value="ECO:0007669"/>
    <property type="project" value="UniProtKB-KW"/>
</dbReference>
<name>A0A445ISY3_GLYSO</name>
<accession>A0A445ISY3</accession>
<keyword evidence="1" id="KW-0378">Hydrolase</keyword>
<comment type="caution">
    <text evidence="4">The sequence shown here is derived from an EMBL/GenBank/DDBJ whole genome shotgun (WGS) entry which is preliminary data.</text>
</comment>
<evidence type="ECO:0000313" key="4">
    <source>
        <dbReference type="EMBL" id="RZB89205.1"/>
    </source>
</evidence>
<gene>
    <name evidence="3" type="ORF">D0Y65_028180</name>
    <name evidence="4" type="ORF">D0Y65_028183</name>
</gene>
<dbReference type="InterPro" id="IPR005181">
    <property type="entry name" value="SASA"/>
</dbReference>
<feature type="domain" description="Sialate O-acetylesterase" evidence="2">
    <location>
        <begin position="12"/>
        <end position="119"/>
    </location>
</feature>
<evidence type="ECO:0000313" key="3">
    <source>
        <dbReference type="EMBL" id="RZB89201.1"/>
    </source>
</evidence>
<dbReference type="Proteomes" id="UP000289340">
    <property type="component" value="Chromosome 10"/>
</dbReference>
<evidence type="ECO:0000259" key="2">
    <source>
        <dbReference type="Pfam" id="PF03629"/>
    </source>
</evidence>
<evidence type="ECO:0000313" key="5">
    <source>
        <dbReference type="Proteomes" id="UP000289340"/>
    </source>
</evidence>
<dbReference type="Pfam" id="PF03629">
    <property type="entry name" value="SASA"/>
    <property type="match status" value="1"/>
</dbReference>
<evidence type="ECO:0000256" key="1">
    <source>
        <dbReference type="ARBA" id="ARBA00022801"/>
    </source>
</evidence>
<proteinExistence type="predicted"/>
<dbReference type="PANTHER" id="PTHR31988">
    <property type="entry name" value="ESTERASE, PUTATIVE (DUF303)-RELATED"/>
    <property type="match status" value="1"/>
</dbReference>
<dbReference type="SUPFAM" id="SSF52266">
    <property type="entry name" value="SGNH hydrolase"/>
    <property type="match status" value="1"/>
</dbReference>
<dbReference type="EMBL" id="QZWG01000010">
    <property type="protein sequence ID" value="RZB89201.1"/>
    <property type="molecule type" value="Genomic_DNA"/>
</dbReference>
<keyword evidence="5" id="KW-1185">Reference proteome</keyword>
<organism evidence="4 5">
    <name type="scientific">Glycine soja</name>
    <name type="common">Wild soybean</name>
    <dbReference type="NCBI Taxonomy" id="3848"/>
    <lineage>
        <taxon>Eukaryota</taxon>
        <taxon>Viridiplantae</taxon>
        <taxon>Streptophyta</taxon>
        <taxon>Embryophyta</taxon>
        <taxon>Tracheophyta</taxon>
        <taxon>Spermatophyta</taxon>
        <taxon>Magnoliopsida</taxon>
        <taxon>eudicotyledons</taxon>
        <taxon>Gunneridae</taxon>
        <taxon>Pentapetalae</taxon>
        <taxon>rosids</taxon>
        <taxon>fabids</taxon>
        <taxon>Fabales</taxon>
        <taxon>Fabaceae</taxon>
        <taxon>Papilionoideae</taxon>
        <taxon>50 kb inversion clade</taxon>
        <taxon>NPAAA clade</taxon>
        <taxon>indigoferoid/millettioid clade</taxon>
        <taxon>Phaseoleae</taxon>
        <taxon>Glycine</taxon>
        <taxon>Glycine subgen. Soja</taxon>
    </lineage>
</organism>
<sequence>MAGRGGAIRDANNRSKRSDGVVPAVLWFQGESHAIHEEDAAAYKFNMETLIHNLRQDLNSPSSFSGSDHTEKVREAQKVIDLPNVICVDAKGLQLKEDNLHLTTESQIQLGHKLAEAYLTHFHA</sequence>
<dbReference type="PANTHER" id="PTHR31988:SF19">
    <property type="entry name" value="9-O-ACETYL-N-ACETYLNEURAMINIC ACID DEACETYLASE-RELATED"/>
    <property type="match status" value="1"/>
</dbReference>
<dbReference type="InterPro" id="IPR052940">
    <property type="entry name" value="Carb_Esterase_6"/>
</dbReference>
<dbReference type="Gene3D" id="3.40.50.1110">
    <property type="entry name" value="SGNH hydrolase"/>
    <property type="match status" value="1"/>
</dbReference>
<dbReference type="EMBL" id="QZWG01000010">
    <property type="protein sequence ID" value="RZB89205.1"/>
    <property type="molecule type" value="Genomic_DNA"/>
</dbReference>
<dbReference type="AlphaFoldDB" id="A0A445ISY3"/>
<dbReference type="InterPro" id="IPR036514">
    <property type="entry name" value="SGNH_hydro_sf"/>
</dbReference>
<reference evidence="4 5" key="1">
    <citation type="submission" date="2018-09" db="EMBL/GenBank/DDBJ databases">
        <title>A high-quality reference genome of wild soybean provides a powerful tool to mine soybean genomes.</title>
        <authorList>
            <person name="Xie M."/>
            <person name="Chung C.Y.L."/>
            <person name="Li M.-W."/>
            <person name="Wong F.-L."/>
            <person name="Chan T.-F."/>
            <person name="Lam H.-M."/>
        </authorList>
    </citation>
    <scope>NUCLEOTIDE SEQUENCE [LARGE SCALE GENOMIC DNA]</scope>
    <source>
        <strain evidence="5">cv. W05</strain>
        <tissue evidence="4">Hypocotyl of etiolated seedlings</tissue>
    </source>
</reference>